<organism evidence="1 2">
    <name type="scientific">Dyella caseinilytica</name>
    <dbReference type="NCBI Taxonomy" id="1849581"/>
    <lineage>
        <taxon>Bacteria</taxon>
        <taxon>Pseudomonadati</taxon>
        <taxon>Pseudomonadota</taxon>
        <taxon>Gammaproteobacteria</taxon>
        <taxon>Lysobacterales</taxon>
        <taxon>Rhodanobacteraceae</taxon>
        <taxon>Dyella</taxon>
    </lineage>
</organism>
<keyword evidence="2" id="KW-1185">Reference proteome</keyword>
<reference evidence="1 2" key="1">
    <citation type="submission" date="2020-10" db="EMBL/GenBank/DDBJ databases">
        <title>Phylogeny of dyella-like bacteria.</title>
        <authorList>
            <person name="Fu J."/>
        </authorList>
    </citation>
    <scope>NUCLEOTIDE SEQUENCE [LARGE SCALE GENOMIC DNA]</scope>
    <source>
        <strain evidence="1 2">DHOB09</strain>
    </source>
</reference>
<protein>
    <submittedName>
        <fullName evidence="1">Uncharacterized protein</fullName>
    </submittedName>
</protein>
<dbReference type="RefSeq" id="WP_188798816.1">
    <property type="nucleotide sequence ID" value="NZ_BMIZ01000001.1"/>
</dbReference>
<evidence type="ECO:0000313" key="2">
    <source>
        <dbReference type="Proteomes" id="UP000663181"/>
    </source>
</evidence>
<dbReference type="EMBL" id="CP064030">
    <property type="protein sequence ID" value="QRN55248.1"/>
    <property type="molecule type" value="Genomic_DNA"/>
</dbReference>
<dbReference type="Proteomes" id="UP000663181">
    <property type="component" value="Chromosome"/>
</dbReference>
<gene>
    <name evidence="1" type="ORF">ISN74_07935</name>
</gene>
<evidence type="ECO:0000313" key="1">
    <source>
        <dbReference type="EMBL" id="QRN55248.1"/>
    </source>
</evidence>
<sequence length="203" mass="20902">MSGISLNPMVTSQPFGTFDVTTQGYYQGDFVDDSSSYQYLDAGQIASSVTQPIWGGMAITETLSSAGEGNLGNQLTLASAAGNVTGITTFLKNGSAIITAGASNVPQVQASMTANFFRFGSNARLKVAVLNSYVATLEGGAINQTLYWDPALQQLTAEGTSGAFALPATTKVISVNTNSKVVSYNSGTGAVTWESGAVAIISI</sequence>
<proteinExistence type="predicted"/>
<accession>A0ABX7GZ86</accession>
<name>A0ABX7GZ86_9GAMM</name>